<feature type="transmembrane region" description="Helical" evidence="6">
    <location>
        <begin position="135"/>
        <end position="155"/>
    </location>
</feature>
<organism evidence="8 9">
    <name type="scientific">Anthostomella pinea</name>
    <dbReference type="NCBI Taxonomy" id="933095"/>
    <lineage>
        <taxon>Eukaryota</taxon>
        <taxon>Fungi</taxon>
        <taxon>Dikarya</taxon>
        <taxon>Ascomycota</taxon>
        <taxon>Pezizomycotina</taxon>
        <taxon>Sordariomycetes</taxon>
        <taxon>Xylariomycetidae</taxon>
        <taxon>Xylariales</taxon>
        <taxon>Xylariaceae</taxon>
        <taxon>Anthostomella</taxon>
    </lineage>
</organism>
<dbReference type="PANTHER" id="PTHR33048">
    <property type="entry name" value="PTH11-LIKE INTEGRAL MEMBRANE PROTEIN (AFU_ORTHOLOGUE AFUA_5G11245)"/>
    <property type="match status" value="1"/>
</dbReference>
<evidence type="ECO:0000313" key="9">
    <source>
        <dbReference type="Proteomes" id="UP001295740"/>
    </source>
</evidence>
<dbReference type="Pfam" id="PF20684">
    <property type="entry name" value="Fung_rhodopsin"/>
    <property type="match status" value="2"/>
</dbReference>
<dbReference type="InterPro" id="IPR052337">
    <property type="entry name" value="SAT4-like"/>
</dbReference>
<comment type="caution">
    <text evidence="8">The sequence shown here is derived from an EMBL/GenBank/DDBJ whole genome shotgun (WGS) entry which is preliminary data.</text>
</comment>
<name>A0AAI8YKE7_9PEZI</name>
<evidence type="ECO:0000256" key="6">
    <source>
        <dbReference type="SAM" id="Phobius"/>
    </source>
</evidence>
<dbReference type="InterPro" id="IPR049326">
    <property type="entry name" value="Rhodopsin_dom_fungi"/>
</dbReference>
<feature type="transmembrane region" description="Helical" evidence="6">
    <location>
        <begin position="232"/>
        <end position="251"/>
    </location>
</feature>
<evidence type="ECO:0000259" key="7">
    <source>
        <dbReference type="Pfam" id="PF20684"/>
    </source>
</evidence>
<evidence type="ECO:0000256" key="4">
    <source>
        <dbReference type="ARBA" id="ARBA00023136"/>
    </source>
</evidence>
<keyword evidence="9" id="KW-1185">Reference proteome</keyword>
<keyword evidence="4 6" id="KW-0472">Membrane</keyword>
<evidence type="ECO:0000256" key="5">
    <source>
        <dbReference type="ARBA" id="ARBA00038359"/>
    </source>
</evidence>
<feature type="transmembrane region" description="Helical" evidence="6">
    <location>
        <begin position="205"/>
        <end position="225"/>
    </location>
</feature>
<dbReference type="AlphaFoldDB" id="A0AAI8YKE7"/>
<evidence type="ECO:0000256" key="3">
    <source>
        <dbReference type="ARBA" id="ARBA00022989"/>
    </source>
</evidence>
<proteinExistence type="inferred from homology"/>
<keyword evidence="2 6" id="KW-0812">Transmembrane</keyword>
<dbReference type="PANTHER" id="PTHR33048:SF155">
    <property type="entry name" value="INTEGRAL MEMBRANE PROTEIN"/>
    <property type="match status" value="1"/>
</dbReference>
<evidence type="ECO:0000313" key="8">
    <source>
        <dbReference type="EMBL" id="CAJ2508010.1"/>
    </source>
</evidence>
<feature type="transmembrane region" description="Helical" evidence="6">
    <location>
        <begin position="56"/>
        <end position="77"/>
    </location>
</feature>
<comment type="subcellular location">
    <subcellularLocation>
        <location evidence="1">Membrane</location>
        <topology evidence="1">Multi-pass membrane protein</topology>
    </subcellularLocation>
</comment>
<dbReference type="GO" id="GO:0016020">
    <property type="term" value="C:membrane"/>
    <property type="evidence" value="ECO:0007669"/>
    <property type="project" value="UniProtKB-SubCell"/>
</dbReference>
<dbReference type="EMBL" id="CAUWAG010000010">
    <property type="protein sequence ID" value="CAJ2508010.1"/>
    <property type="molecule type" value="Genomic_DNA"/>
</dbReference>
<accession>A0AAI8YKE7</accession>
<reference evidence="8" key="1">
    <citation type="submission" date="2023-10" db="EMBL/GenBank/DDBJ databases">
        <authorList>
            <person name="Hackl T."/>
        </authorList>
    </citation>
    <scope>NUCLEOTIDE SEQUENCE</scope>
</reference>
<feature type="transmembrane region" description="Helical" evidence="6">
    <location>
        <begin position="20"/>
        <end position="44"/>
    </location>
</feature>
<sequence length="415" mass="45524">MSQPVEGTPEYAAWASEDKGPAIMAVVWTVTIIGMFFAAVRLYVRAAMQGRLQSDDYFIIISVVMGVLSCSLTTLAITHGFGQHFSTLALYDQQQAIIWTIGSFCPGLIAFGFPKLAVVALLTRLLIPGKWHLRFLWSLGIVCQLVLFATIGTLIGRCYPARFLWDKSIEGTCFSTDIQMKYSLFAGGECSMTGMSRLSTDGSQAFSAFVDLYLAIYPSFVLWRLRISIRQKLALTAALGVGFISGIVAIYKTTRVPSLGDPDFTYATADLQMWTVIEGSSIVIASSVPVLQPLMDRLFGRNILGSTRGRALNTPDKAASAGEWRMRSRKRILDDDLEITAHTWTGSQEDILTPQNKLHSMSGRHSSLGADGMGMSPPYGITMTREVTVGFDPAPIQRKDIGIKSWDTSDGRDIP</sequence>
<comment type="similarity">
    <text evidence="5">Belongs to the SAT4 family.</text>
</comment>
<feature type="domain" description="Rhodopsin" evidence="7">
    <location>
        <begin position="204"/>
        <end position="296"/>
    </location>
</feature>
<dbReference type="Proteomes" id="UP001295740">
    <property type="component" value="Unassembled WGS sequence"/>
</dbReference>
<feature type="domain" description="Rhodopsin" evidence="7">
    <location>
        <begin position="40"/>
        <end position="178"/>
    </location>
</feature>
<evidence type="ECO:0000256" key="1">
    <source>
        <dbReference type="ARBA" id="ARBA00004141"/>
    </source>
</evidence>
<protein>
    <submittedName>
        <fullName evidence="8">Uu.00g091960.m01.CDS01</fullName>
    </submittedName>
</protein>
<gene>
    <name evidence="8" type="ORF">KHLLAP_LOCUS8478</name>
</gene>
<evidence type="ECO:0000256" key="2">
    <source>
        <dbReference type="ARBA" id="ARBA00022692"/>
    </source>
</evidence>
<feature type="transmembrane region" description="Helical" evidence="6">
    <location>
        <begin position="97"/>
        <end position="123"/>
    </location>
</feature>
<keyword evidence="3 6" id="KW-1133">Transmembrane helix</keyword>